<sequence>MERVCERPNLQAALKRVRQNAGSCGIDGMTVEELPGYLRVHWPRLREELLAGRYQPQPVRRVAIPKPGGGERELGIPTALDRFIQQALLGVLQPLFDPTFSDASYGFRPGRSAHDAIRRAQAYVQEGRSFVVDIDLEKFFDRVNHDLLMGRLTRRIADRRVLRLIRRYLNAGVLADGVVIGREEGTPQGGPLSPLLANVLLDEIDKELERRGHTFVRYADDLNVYVRTQRSGERVMASLRKQFGKLKLRVNEAKSKVRRATASKFLGFSFWTGRGRTIRRRVAPPAIKRMKERVRELTRRSAGRSLAQTCKSLGVYLTGWKGYFRLAETPGVFADIDAWVRHRLRAVQLKHWKRGRVIYREMIARGAYPAAARRAAANSRRWWRNSAIALNTVLPNDLFKRLGVPKLAS</sequence>
<dbReference type="AlphaFoldDB" id="A0A975RQD7"/>
<keyword evidence="2 11" id="KW-0808">Transferase</keyword>
<dbReference type="InterPro" id="IPR030931">
    <property type="entry name" value="Group_II_RT_mat"/>
</dbReference>
<dbReference type="CDD" id="cd01651">
    <property type="entry name" value="RT_G2_intron"/>
    <property type="match status" value="1"/>
</dbReference>
<evidence type="ECO:0000259" key="10">
    <source>
        <dbReference type="PROSITE" id="PS50878"/>
    </source>
</evidence>
<dbReference type="PROSITE" id="PS50878">
    <property type="entry name" value="RT_POL"/>
    <property type="match status" value="1"/>
</dbReference>
<dbReference type="PRINTS" id="PR00866">
    <property type="entry name" value="RNADNAPOLMS"/>
</dbReference>
<gene>
    <name evidence="11" type="primary">ltrA</name>
    <name evidence="11" type="ORF">KMZ29_10005</name>
    <name evidence="12" type="ORF">KMZ29_15930</name>
</gene>
<comment type="catalytic activity">
    <reaction evidence="9">
        <text>DNA(n) + a 2'-deoxyribonucleoside 5'-triphosphate = DNA(n+1) + diphosphate</text>
        <dbReference type="Rhea" id="RHEA:22508"/>
        <dbReference type="Rhea" id="RHEA-COMP:17339"/>
        <dbReference type="Rhea" id="RHEA-COMP:17340"/>
        <dbReference type="ChEBI" id="CHEBI:33019"/>
        <dbReference type="ChEBI" id="CHEBI:61560"/>
        <dbReference type="ChEBI" id="CHEBI:173112"/>
        <dbReference type="EC" id="2.7.7.49"/>
    </reaction>
</comment>
<evidence type="ECO:0000256" key="2">
    <source>
        <dbReference type="ARBA" id="ARBA00022679"/>
    </source>
</evidence>
<dbReference type="NCBIfam" id="TIGR04416">
    <property type="entry name" value="group_II_RT_mat"/>
    <property type="match status" value="1"/>
</dbReference>
<evidence type="ECO:0000256" key="7">
    <source>
        <dbReference type="ARBA" id="ARBA00023118"/>
    </source>
</evidence>
<evidence type="ECO:0000256" key="3">
    <source>
        <dbReference type="ARBA" id="ARBA00022695"/>
    </source>
</evidence>
<reference evidence="11" key="1">
    <citation type="submission" date="2021-06" db="EMBL/GenBank/DDBJ databases">
        <title>Bradyrhizobium sp. S2-20-1 Genome sequencing.</title>
        <authorList>
            <person name="Jin L."/>
        </authorList>
    </citation>
    <scope>NUCLEOTIDE SEQUENCE</scope>
    <source>
        <strain evidence="11">S2-20-1</strain>
    </source>
</reference>
<proteinExistence type="inferred from homology"/>
<dbReference type="InterPro" id="IPR013597">
    <property type="entry name" value="Mat_intron_G2"/>
</dbReference>
<dbReference type="InterPro" id="IPR000123">
    <property type="entry name" value="Reverse_transcriptase_msDNA"/>
</dbReference>
<dbReference type="EC" id="2.7.7.49" evidence="1"/>
<dbReference type="InterPro" id="IPR043502">
    <property type="entry name" value="DNA/RNA_pol_sf"/>
</dbReference>
<keyword evidence="6 11" id="KW-0695">RNA-directed DNA polymerase</keyword>
<organism evidence="11 13">
    <name type="scientific">Bradyrhizobium sediminis</name>
    <dbReference type="NCBI Taxonomy" id="2840469"/>
    <lineage>
        <taxon>Bacteria</taxon>
        <taxon>Pseudomonadati</taxon>
        <taxon>Pseudomonadota</taxon>
        <taxon>Alphaproteobacteria</taxon>
        <taxon>Hyphomicrobiales</taxon>
        <taxon>Nitrobacteraceae</taxon>
        <taxon>Bradyrhizobium</taxon>
    </lineage>
</organism>
<accession>A0A975RQD7</accession>
<keyword evidence="3 11" id="KW-0548">Nucleotidyltransferase</keyword>
<dbReference type="GO" id="GO:0003964">
    <property type="term" value="F:RNA-directed DNA polymerase activity"/>
    <property type="evidence" value="ECO:0007669"/>
    <property type="project" value="UniProtKB-KW"/>
</dbReference>
<dbReference type="InterPro" id="IPR051083">
    <property type="entry name" value="GrpII_Intron_Splice-Mob/Def"/>
</dbReference>
<keyword evidence="5" id="KW-0460">Magnesium</keyword>
<dbReference type="Proteomes" id="UP000680839">
    <property type="component" value="Chromosome"/>
</dbReference>
<dbReference type="PANTHER" id="PTHR34047">
    <property type="entry name" value="NUCLEAR INTRON MATURASE 1, MITOCHONDRIAL-RELATED"/>
    <property type="match status" value="1"/>
</dbReference>
<evidence type="ECO:0000256" key="6">
    <source>
        <dbReference type="ARBA" id="ARBA00022918"/>
    </source>
</evidence>
<dbReference type="InterPro" id="IPR043128">
    <property type="entry name" value="Rev_trsase/Diguanyl_cyclase"/>
</dbReference>
<keyword evidence="4" id="KW-0479">Metal-binding</keyword>
<dbReference type="GO" id="GO:0046872">
    <property type="term" value="F:metal ion binding"/>
    <property type="evidence" value="ECO:0007669"/>
    <property type="project" value="UniProtKB-KW"/>
</dbReference>
<dbReference type="Gene3D" id="3.30.70.270">
    <property type="match status" value="1"/>
</dbReference>
<dbReference type="GO" id="GO:0003723">
    <property type="term" value="F:RNA binding"/>
    <property type="evidence" value="ECO:0007669"/>
    <property type="project" value="InterPro"/>
</dbReference>
<dbReference type="SUPFAM" id="SSF56672">
    <property type="entry name" value="DNA/RNA polymerases"/>
    <property type="match status" value="1"/>
</dbReference>
<feature type="domain" description="Reverse transcriptase" evidence="10">
    <location>
        <begin position="45"/>
        <end position="270"/>
    </location>
</feature>
<keyword evidence="7" id="KW-0051">Antiviral defense</keyword>
<evidence type="ECO:0000256" key="9">
    <source>
        <dbReference type="ARBA" id="ARBA00048173"/>
    </source>
</evidence>
<evidence type="ECO:0000313" key="11">
    <source>
        <dbReference type="EMBL" id="QWG15733.1"/>
    </source>
</evidence>
<dbReference type="Pfam" id="PF00078">
    <property type="entry name" value="RVT_1"/>
    <property type="match status" value="1"/>
</dbReference>
<evidence type="ECO:0000256" key="8">
    <source>
        <dbReference type="ARBA" id="ARBA00034120"/>
    </source>
</evidence>
<dbReference type="Pfam" id="PF08388">
    <property type="entry name" value="GIIM"/>
    <property type="match status" value="1"/>
</dbReference>
<evidence type="ECO:0000256" key="5">
    <source>
        <dbReference type="ARBA" id="ARBA00022842"/>
    </source>
</evidence>
<evidence type="ECO:0000256" key="1">
    <source>
        <dbReference type="ARBA" id="ARBA00012493"/>
    </source>
</evidence>
<comment type="similarity">
    <text evidence="8">Belongs to the bacterial reverse transcriptase family.</text>
</comment>
<protein>
    <recommendedName>
        <fullName evidence="1">RNA-directed DNA polymerase</fullName>
        <ecNumber evidence="1">2.7.7.49</ecNumber>
    </recommendedName>
</protein>
<dbReference type="PANTHER" id="PTHR34047:SF8">
    <property type="entry name" value="PROTEIN YKFC"/>
    <property type="match status" value="1"/>
</dbReference>
<dbReference type="EMBL" id="CP076134">
    <property type="protein sequence ID" value="QWG15733.1"/>
    <property type="molecule type" value="Genomic_DNA"/>
</dbReference>
<dbReference type="GO" id="GO:0051607">
    <property type="term" value="P:defense response to virus"/>
    <property type="evidence" value="ECO:0007669"/>
    <property type="project" value="UniProtKB-KW"/>
</dbReference>
<evidence type="ECO:0000313" key="13">
    <source>
        <dbReference type="Proteomes" id="UP000680839"/>
    </source>
</evidence>
<evidence type="ECO:0000313" key="12">
    <source>
        <dbReference type="EMBL" id="QWG15815.1"/>
    </source>
</evidence>
<dbReference type="EMBL" id="CP076134">
    <property type="protein sequence ID" value="QWG15815.1"/>
    <property type="molecule type" value="Genomic_DNA"/>
</dbReference>
<dbReference type="InterPro" id="IPR000477">
    <property type="entry name" value="RT_dom"/>
</dbReference>
<name>A0A975RQD7_9BRAD</name>
<evidence type="ECO:0000256" key="4">
    <source>
        <dbReference type="ARBA" id="ARBA00022723"/>
    </source>
</evidence>